<feature type="transmembrane region" description="Helical" evidence="1">
    <location>
        <begin position="46"/>
        <end position="75"/>
    </location>
</feature>
<dbReference type="Pfam" id="PF09980">
    <property type="entry name" value="DUF2214"/>
    <property type="match status" value="1"/>
</dbReference>
<evidence type="ECO:0000313" key="2">
    <source>
        <dbReference type="EMBL" id="APP87819.1"/>
    </source>
</evidence>
<reference evidence="4 5" key="2">
    <citation type="submission" date="2019-06" db="EMBL/GenBank/DDBJ databases">
        <title>A hidden player of endosymbiotic evolution: DNA virus triggered massive gene transfer.</title>
        <authorList>
            <person name="Matsuo M."/>
            <person name="Katahata A."/>
            <person name="Tachikawa M."/>
            <person name="Minakuchi Y."/>
            <person name="Noguchi H."/>
            <person name="Toyoda A."/>
            <person name="Fujiyama A."/>
            <person name="Suzuki Y."/>
            <person name="Satoh S."/>
            <person name="Nakayama T."/>
            <person name="Kamikawa R."/>
            <person name="Nomura M."/>
            <person name="Inagaki Y."/>
            <person name="Ishida K."/>
            <person name="Obokata J."/>
        </authorList>
    </citation>
    <scope>NUCLEOTIDE SEQUENCE [LARGE SCALE GENOMIC DNA]</scope>
    <source>
        <strain evidence="4 5">MYN1</strain>
    </source>
</reference>
<sequence>MLKLDAITWGLIGNATISYIHYLGVMICLSSLVLQRKLIQTSLSKYDFSLIIVSDIAYGIASLLVLISGILKVLYFGKTSIFYIENPLFWWKVGIYLAIGGLSLYPTVTYVLWIIPLLRGNIPNVNQQVISRLSLILNTEIFAFIIVPLLAALMTRGIGL</sequence>
<feature type="transmembrane region" description="Helical" evidence="1">
    <location>
        <begin position="135"/>
        <end position="154"/>
    </location>
</feature>
<accession>A0A1L5YAU1</accession>
<evidence type="ECO:0008006" key="6">
    <source>
        <dbReference type="Google" id="ProtNLM"/>
    </source>
</evidence>
<keyword evidence="2" id="KW-0934">Plastid</keyword>
<feature type="transmembrane region" description="Helical" evidence="1">
    <location>
        <begin position="6"/>
        <end position="34"/>
    </location>
</feature>
<evidence type="ECO:0000256" key="1">
    <source>
        <dbReference type="SAM" id="Phobius"/>
    </source>
</evidence>
<dbReference type="Proteomes" id="UP000503178">
    <property type="component" value="Chromatophore Pltd"/>
</dbReference>
<name>A0A1L5YAU1_9EUKA</name>
<evidence type="ECO:0000313" key="4">
    <source>
        <dbReference type="EMBL" id="BBL86664.1"/>
    </source>
</evidence>
<keyword evidence="1" id="KW-0812">Transmembrane</keyword>
<keyword evidence="1" id="KW-1133">Transmembrane helix</keyword>
<evidence type="ECO:0000313" key="5">
    <source>
        <dbReference type="Proteomes" id="UP000503178"/>
    </source>
</evidence>
<organism evidence="2">
    <name type="scientific">Paulinella micropora</name>
    <dbReference type="NCBI Taxonomy" id="1928728"/>
    <lineage>
        <taxon>Eukaryota</taxon>
        <taxon>Sar</taxon>
        <taxon>Rhizaria</taxon>
        <taxon>Cercozoa</taxon>
        <taxon>Imbricatea</taxon>
        <taxon>Silicofilosea</taxon>
        <taxon>Euglyphida</taxon>
        <taxon>Paulinellidae</taxon>
        <taxon>Paulinella</taxon>
    </lineage>
</organism>
<reference evidence="2" key="1">
    <citation type="journal article" date="2017" name="Protist">
        <title>Diversity of the Photosynthetic Paulinella Species, with the Description of Paulinella micropora sp. nov. and the Chromatophore Genome Sequence for strain KR01.</title>
        <authorList>
            <person name="Lhee D."/>
            <person name="Yang E.C."/>
            <person name="Kim J.I."/>
            <person name="Nakayama T."/>
            <person name="Zuccarello G."/>
            <person name="Andersen R.A."/>
            <person name="Yoon H.S."/>
        </authorList>
    </citation>
    <scope>NUCLEOTIDE SEQUENCE</scope>
    <source>
        <strain evidence="3">FK01</strain>
        <strain evidence="2">KR01</strain>
    </source>
</reference>
<dbReference type="InterPro" id="IPR018706">
    <property type="entry name" value="DUF2214_membrane"/>
</dbReference>
<dbReference type="EMBL" id="LC490351">
    <property type="protein sequence ID" value="BBL86664.1"/>
    <property type="molecule type" value="Genomic_DNA"/>
</dbReference>
<keyword evidence="5" id="KW-1185">Reference proteome</keyword>
<dbReference type="EMBL" id="KX897545">
    <property type="protein sequence ID" value="APP87819.1"/>
    <property type="molecule type" value="Genomic_DNA"/>
</dbReference>
<geneLocation type="plastid" evidence="2"/>
<dbReference type="AlphaFoldDB" id="A0A1L5YAU1"/>
<protein>
    <recommendedName>
        <fullName evidence="6">DUF2214 domain-containing protein</fullName>
    </recommendedName>
</protein>
<feature type="transmembrane region" description="Helical" evidence="1">
    <location>
        <begin position="95"/>
        <end position="115"/>
    </location>
</feature>
<dbReference type="EMBL" id="KY124271">
    <property type="protein sequence ID" value="AQX44586.1"/>
    <property type="molecule type" value="Genomic_DNA"/>
</dbReference>
<evidence type="ECO:0000313" key="3">
    <source>
        <dbReference type="EMBL" id="AQX44586.1"/>
    </source>
</evidence>
<gene>
    <name evidence="4" type="primary">MYN1_Chr_839</name>
    <name evidence="2" type="ORF">PCKR_011</name>
    <name evidence="3" type="ORF">PFK_011</name>
    <name evidence="4" type="ORF">PMYN1_Chma860</name>
</gene>
<proteinExistence type="predicted"/>
<keyword evidence="1" id="KW-0472">Membrane</keyword>